<protein>
    <recommendedName>
        <fullName evidence="3">Proteasome assembly chaperone 1</fullName>
    </recommendedName>
</protein>
<evidence type="ECO:0000313" key="1">
    <source>
        <dbReference type="EMBL" id="WIA11645.1"/>
    </source>
</evidence>
<sequence length="267" mass="27294">MDIFEYNEVRWPTRALQQEEEEQAVGSAEQHLQPPVIEWVAGAEPVGKPQLLVVAMSAASCALLESCLAAAGVQEVATVHSQSSSTAHADDDSTARSSAAAGAAAAASASLYSTQLDQTQQLQPQRLLLLGSMQAEQYRGEADPSQEFLAFLLQSSSARQPAAAAAAPYLPSGSVVSGLPAALISQAELRGVPAELLVVVESVPALVPATLHELSALISAALKGAGGSADASAAGGAALLRLQQEAVLGAARAKLQQGSCRPSSVYS</sequence>
<name>A0ABY8TRN6_TETOB</name>
<evidence type="ECO:0000313" key="2">
    <source>
        <dbReference type="Proteomes" id="UP001244341"/>
    </source>
</evidence>
<dbReference type="PANTHER" id="PTHR37227">
    <property type="entry name" value="OS01G0219000 PROTEIN"/>
    <property type="match status" value="1"/>
</dbReference>
<organism evidence="1 2">
    <name type="scientific">Tetradesmus obliquus</name>
    <name type="common">Green alga</name>
    <name type="synonym">Acutodesmus obliquus</name>
    <dbReference type="NCBI Taxonomy" id="3088"/>
    <lineage>
        <taxon>Eukaryota</taxon>
        <taxon>Viridiplantae</taxon>
        <taxon>Chlorophyta</taxon>
        <taxon>core chlorophytes</taxon>
        <taxon>Chlorophyceae</taxon>
        <taxon>CS clade</taxon>
        <taxon>Sphaeropleales</taxon>
        <taxon>Scenedesmaceae</taxon>
        <taxon>Tetradesmus</taxon>
    </lineage>
</organism>
<dbReference type="PANTHER" id="PTHR37227:SF2">
    <property type="entry name" value="OS01G0219000 PROTEIN"/>
    <property type="match status" value="1"/>
</dbReference>
<reference evidence="1 2" key="1">
    <citation type="submission" date="2023-05" db="EMBL/GenBank/DDBJ databases">
        <title>A 100% complete, gapless, phased diploid assembly of the Scenedesmus obliquus UTEX 3031 genome.</title>
        <authorList>
            <person name="Biondi T.C."/>
            <person name="Hanschen E.R."/>
            <person name="Kwon T."/>
            <person name="Eng W."/>
            <person name="Kruse C.P.S."/>
            <person name="Koehler S.I."/>
            <person name="Kunde Y."/>
            <person name="Gleasner C.D."/>
            <person name="You Mak K.T."/>
            <person name="Polle J."/>
            <person name="Hovde B.T."/>
            <person name="Starkenburg S.R."/>
        </authorList>
    </citation>
    <scope>NUCLEOTIDE SEQUENCE [LARGE SCALE GENOMIC DNA]</scope>
    <source>
        <strain evidence="1 2">DOE0152z</strain>
    </source>
</reference>
<dbReference type="Proteomes" id="UP001244341">
    <property type="component" value="Chromosome 3b"/>
</dbReference>
<accession>A0ABY8TRN6</accession>
<dbReference type="EMBL" id="CP126210">
    <property type="protein sequence ID" value="WIA11645.1"/>
    <property type="molecule type" value="Genomic_DNA"/>
</dbReference>
<gene>
    <name evidence="1" type="ORF">OEZ85_011748</name>
</gene>
<proteinExistence type="predicted"/>
<keyword evidence="2" id="KW-1185">Reference proteome</keyword>
<evidence type="ECO:0008006" key="3">
    <source>
        <dbReference type="Google" id="ProtNLM"/>
    </source>
</evidence>